<protein>
    <submittedName>
        <fullName evidence="1">Uncharacterized protein</fullName>
    </submittedName>
</protein>
<comment type="caution">
    <text evidence="1">The sequence shown here is derived from an EMBL/GenBank/DDBJ whole genome shotgun (WGS) entry which is preliminary data.</text>
</comment>
<evidence type="ECO:0000313" key="2">
    <source>
        <dbReference type="Proteomes" id="UP000253099"/>
    </source>
</evidence>
<accession>A0A366MCL7</accession>
<sequence>MFSKKSFFIISCSFFIVFSIMSSASAAKDIEINN</sequence>
<keyword evidence="2" id="KW-1185">Reference proteome</keyword>
<evidence type="ECO:0000313" key="1">
    <source>
        <dbReference type="EMBL" id="RBQ23986.1"/>
    </source>
</evidence>
<proteinExistence type="predicted"/>
<organism evidence="1 2">
    <name type="scientific">Candidatus Methanobinarius endosymbioticus</name>
    <dbReference type="NCBI Taxonomy" id="2006182"/>
    <lineage>
        <taxon>Archaea</taxon>
        <taxon>Methanobacteriati</taxon>
        <taxon>Methanobacteriota</taxon>
        <taxon>Methanomada group</taxon>
        <taxon>Methanobacteria</taxon>
        <taxon>Methanobacteriales</taxon>
        <taxon>Methanobacteriaceae</taxon>
        <taxon>Candidatus Methanobinarius</taxon>
    </lineage>
</organism>
<dbReference type="AlphaFoldDB" id="A0A366MCL7"/>
<reference evidence="1 2" key="1">
    <citation type="submission" date="2018-06" db="EMBL/GenBank/DDBJ databases">
        <title>Genomic insight into two independent archaeal endosymbiosis events.</title>
        <authorList>
            <person name="Lind A.E."/>
            <person name="Lewis W.H."/>
            <person name="Spang A."/>
            <person name="Guy L."/>
            <person name="Embley M.T."/>
            <person name="Ettema T.J.G."/>
        </authorList>
    </citation>
    <scope>NUCLEOTIDE SEQUENCE [LARGE SCALE GENOMIC DNA]</scope>
    <source>
        <strain evidence="1">NOE</strain>
    </source>
</reference>
<dbReference type="EMBL" id="NIZT01000012">
    <property type="protein sequence ID" value="RBQ23986.1"/>
    <property type="molecule type" value="Genomic_DNA"/>
</dbReference>
<gene>
    <name evidence="1" type="ORF">ALNOE001_05330</name>
</gene>
<name>A0A366MCL7_9EURY</name>
<dbReference type="Proteomes" id="UP000253099">
    <property type="component" value="Unassembled WGS sequence"/>
</dbReference>